<dbReference type="Pfam" id="PF00205">
    <property type="entry name" value="TPP_enzyme_M"/>
    <property type="match status" value="1"/>
</dbReference>
<evidence type="ECO:0000313" key="8">
    <source>
        <dbReference type="Proteomes" id="UP000218677"/>
    </source>
</evidence>
<dbReference type="InterPro" id="IPR011766">
    <property type="entry name" value="TPP_enzyme_TPP-bd"/>
</dbReference>
<evidence type="ECO:0000259" key="5">
    <source>
        <dbReference type="Pfam" id="PF02775"/>
    </source>
</evidence>
<keyword evidence="2 3" id="KW-0786">Thiamine pyrophosphate</keyword>
<dbReference type="CDD" id="cd07035">
    <property type="entry name" value="TPP_PYR_POX_like"/>
    <property type="match status" value="1"/>
</dbReference>
<evidence type="ECO:0000313" key="7">
    <source>
        <dbReference type="EMBL" id="PCF97587.1"/>
    </source>
</evidence>
<feature type="domain" description="Thiamine pyrophosphate enzyme N-terminal TPP-binding" evidence="6">
    <location>
        <begin position="3"/>
        <end position="118"/>
    </location>
</feature>
<dbReference type="GO" id="GO:0050660">
    <property type="term" value="F:flavin adenine dinucleotide binding"/>
    <property type="evidence" value="ECO:0007669"/>
    <property type="project" value="TreeGrafter"/>
</dbReference>
<evidence type="ECO:0000256" key="3">
    <source>
        <dbReference type="RuleBase" id="RU362132"/>
    </source>
</evidence>
<protein>
    <submittedName>
        <fullName evidence="7">Acetolactate synthase large subunit</fullName>
    </submittedName>
</protein>
<comment type="caution">
    <text evidence="7">The sequence shown here is derived from an EMBL/GenBank/DDBJ whole genome shotgun (WGS) entry which is preliminary data.</text>
</comment>
<dbReference type="GO" id="GO:0003984">
    <property type="term" value="F:acetolactate synthase activity"/>
    <property type="evidence" value="ECO:0007669"/>
    <property type="project" value="TreeGrafter"/>
</dbReference>
<evidence type="ECO:0000259" key="6">
    <source>
        <dbReference type="Pfam" id="PF02776"/>
    </source>
</evidence>
<feature type="domain" description="Thiamine pyrophosphate enzyme central" evidence="4">
    <location>
        <begin position="188"/>
        <end position="320"/>
    </location>
</feature>
<dbReference type="Proteomes" id="UP000218677">
    <property type="component" value="Unassembled WGS sequence"/>
</dbReference>
<dbReference type="InterPro" id="IPR029035">
    <property type="entry name" value="DHS-like_NAD/FAD-binding_dom"/>
</dbReference>
<dbReference type="NCBIfam" id="NF006187">
    <property type="entry name" value="PRK08322.1"/>
    <property type="match status" value="1"/>
</dbReference>
<dbReference type="FunFam" id="3.40.50.970:FF:000007">
    <property type="entry name" value="Acetolactate synthase"/>
    <property type="match status" value="1"/>
</dbReference>
<dbReference type="RefSeq" id="WP_096649943.1">
    <property type="nucleotide sequence ID" value="NZ_NWUX01000001.1"/>
</dbReference>
<comment type="similarity">
    <text evidence="1 3">Belongs to the TPP enzyme family.</text>
</comment>
<dbReference type="AlphaFoldDB" id="A0A2A4HT54"/>
<dbReference type="Gene3D" id="3.40.50.1220">
    <property type="entry name" value="TPP-binding domain"/>
    <property type="match status" value="1"/>
</dbReference>
<dbReference type="GO" id="GO:0009099">
    <property type="term" value="P:L-valine biosynthetic process"/>
    <property type="evidence" value="ECO:0007669"/>
    <property type="project" value="TreeGrafter"/>
</dbReference>
<organism evidence="7 8">
    <name type="scientific">Vreelandella nigrificans</name>
    <dbReference type="NCBI Taxonomy" id="2042704"/>
    <lineage>
        <taxon>Bacteria</taxon>
        <taxon>Pseudomonadati</taxon>
        <taxon>Pseudomonadota</taxon>
        <taxon>Gammaproteobacteria</taxon>
        <taxon>Oceanospirillales</taxon>
        <taxon>Halomonadaceae</taxon>
        <taxon>Vreelandella</taxon>
    </lineage>
</organism>
<dbReference type="Gene3D" id="3.40.50.970">
    <property type="match status" value="2"/>
</dbReference>
<dbReference type="InterPro" id="IPR012001">
    <property type="entry name" value="Thiamin_PyroP_enz_TPP-bd_dom"/>
</dbReference>
<dbReference type="InterPro" id="IPR029061">
    <property type="entry name" value="THDP-binding"/>
</dbReference>
<dbReference type="GO" id="GO:0000287">
    <property type="term" value="F:magnesium ion binding"/>
    <property type="evidence" value="ECO:0007669"/>
    <property type="project" value="InterPro"/>
</dbReference>
<dbReference type="PANTHER" id="PTHR18968:SF129">
    <property type="entry name" value="ACETOLACTATE SYNTHASE"/>
    <property type="match status" value="1"/>
</dbReference>
<dbReference type="GO" id="GO:0009097">
    <property type="term" value="P:isoleucine biosynthetic process"/>
    <property type="evidence" value="ECO:0007669"/>
    <property type="project" value="TreeGrafter"/>
</dbReference>
<dbReference type="CDD" id="cd02010">
    <property type="entry name" value="TPP_ALS"/>
    <property type="match status" value="1"/>
</dbReference>
<dbReference type="Pfam" id="PF02775">
    <property type="entry name" value="TPP_enzyme_C"/>
    <property type="match status" value="1"/>
</dbReference>
<dbReference type="GO" id="GO:0005948">
    <property type="term" value="C:acetolactate synthase complex"/>
    <property type="evidence" value="ECO:0007669"/>
    <property type="project" value="TreeGrafter"/>
</dbReference>
<accession>A0A2A4HT54</accession>
<keyword evidence="8" id="KW-1185">Reference proteome</keyword>
<evidence type="ECO:0000256" key="2">
    <source>
        <dbReference type="ARBA" id="ARBA00023052"/>
    </source>
</evidence>
<evidence type="ECO:0000259" key="4">
    <source>
        <dbReference type="Pfam" id="PF00205"/>
    </source>
</evidence>
<dbReference type="SUPFAM" id="SSF52518">
    <property type="entry name" value="Thiamin diphosphate-binding fold (THDP-binding)"/>
    <property type="match status" value="2"/>
</dbReference>
<dbReference type="InterPro" id="IPR012000">
    <property type="entry name" value="Thiamin_PyroP_enz_cen_dom"/>
</dbReference>
<dbReference type="InterPro" id="IPR000399">
    <property type="entry name" value="TPP-bd_CS"/>
</dbReference>
<proteinExistence type="inferred from homology"/>
<feature type="domain" description="Thiamine pyrophosphate enzyme TPP-binding" evidence="5">
    <location>
        <begin position="380"/>
        <end position="526"/>
    </location>
</feature>
<dbReference type="EMBL" id="NWUX01000001">
    <property type="protein sequence ID" value="PCF97587.1"/>
    <property type="molecule type" value="Genomic_DNA"/>
</dbReference>
<name>A0A2A4HT54_9GAMM</name>
<dbReference type="PANTHER" id="PTHR18968">
    <property type="entry name" value="THIAMINE PYROPHOSPHATE ENZYMES"/>
    <property type="match status" value="1"/>
</dbReference>
<dbReference type="SUPFAM" id="SSF52467">
    <property type="entry name" value="DHS-like NAD/FAD-binding domain"/>
    <property type="match status" value="1"/>
</dbReference>
<dbReference type="PROSITE" id="PS00187">
    <property type="entry name" value="TPP_ENZYMES"/>
    <property type="match status" value="1"/>
</dbReference>
<evidence type="ECO:0000256" key="1">
    <source>
        <dbReference type="ARBA" id="ARBA00007812"/>
    </source>
</evidence>
<gene>
    <name evidence="7" type="ORF">CPA45_02330</name>
</gene>
<sequence>MTKASDLFIKCLEEEEVEYIFGVPGEENLDMLDSLSHSTKIQLILTRHEQGAGFMAATYGRHTGKAGVCMATLGPGATNLVTAAAYAQLGGMPILMVTGQKPIKKSKQGRFQILDVVDMMKPLTKFTHQLASADNIPSRVREAFRLAEEEKPGATHIEFPEDIAAEQTESMPLKRSYTRRPNADVKSIRAAVHALEKAKSPILVIGAGANRTMTCRMLNQFIEKTGIPFITTQLGKGVIDERHPKFVGCAALSSGDFVHRAVEAADLIVNIGHDVIEKPPFFMLPGGTPVIHISSKTAEVDPVYFPQIEVVGDIANAIWQIKQDIVPNGGWTFDAILEARKRQVVHTASISGDARFPIFPPYLVEQVRAAMPEDSIICLDNGVYKIWFARDYPAYRPNTVLLDNALATMGAGLPSAMASAMVYPDRKVMAICGDGGFMMNSQEMETAVRLKLNLTVLILNDNSYGMIRWKQSNMGFKDWGLTYGNPDFVKYAESYGAFGHRVESAEHLQQLLAHTRDTPGVHLIDCPVDYSENDQILNIDIKMLSKELQSLSSDSLESGMRPGSFE</sequence>
<dbReference type="InterPro" id="IPR045229">
    <property type="entry name" value="TPP_enz"/>
</dbReference>
<dbReference type="GO" id="GO:0030976">
    <property type="term" value="F:thiamine pyrophosphate binding"/>
    <property type="evidence" value="ECO:0007669"/>
    <property type="project" value="InterPro"/>
</dbReference>
<reference evidence="8" key="1">
    <citation type="submission" date="2017-09" db="EMBL/GenBank/DDBJ databases">
        <authorList>
            <person name="Cho G.-S."/>
            <person name="Oguntoyinbo F.A."/>
            <person name="Cnockaert M."/>
            <person name="Kabisch J."/>
            <person name="Neve H."/>
            <person name="Bockelmann W."/>
            <person name="Wenning M."/>
            <person name="Franz C.M."/>
            <person name="Vandamme P."/>
        </authorList>
    </citation>
    <scope>NUCLEOTIDE SEQUENCE [LARGE SCALE GENOMIC DNA]</scope>
    <source>
        <strain evidence="8">MBT G8648</strain>
    </source>
</reference>
<dbReference type="OrthoDB" id="9785953at2"/>
<dbReference type="Pfam" id="PF02776">
    <property type="entry name" value="TPP_enzyme_N"/>
    <property type="match status" value="1"/>
</dbReference>